<gene>
    <name evidence="1" type="ORF">ACFL27_22110</name>
</gene>
<comment type="caution">
    <text evidence="1">The sequence shown here is derived from an EMBL/GenBank/DDBJ whole genome shotgun (WGS) entry which is preliminary data.</text>
</comment>
<dbReference type="EMBL" id="JBHPBY010000386">
    <property type="protein sequence ID" value="MFC1852903.1"/>
    <property type="molecule type" value="Genomic_DNA"/>
</dbReference>
<reference evidence="1 2" key="1">
    <citation type="submission" date="2024-09" db="EMBL/GenBank/DDBJ databases">
        <title>Laminarin stimulates single cell rates of sulfate reduction while oxygen inhibits transcriptomic activity in coastal marine sediment.</title>
        <authorList>
            <person name="Lindsay M."/>
            <person name="Orcutt B."/>
            <person name="Emerson D."/>
            <person name="Stepanauskas R."/>
            <person name="D'Angelo T."/>
        </authorList>
    </citation>
    <scope>NUCLEOTIDE SEQUENCE [LARGE SCALE GENOMIC DNA]</scope>
    <source>
        <strain evidence="1">SAG AM-311-K15</strain>
    </source>
</reference>
<evidence type="ECO:0000313" key="1">
    <source>
        <dbReference type="EMBL" id="MFC1852903.1"/>
    </source>
</evidence>
<protein>
    <submittedName>
        <fullName evidence="1">Uncharacterized protein</fullName>
    </submittedName>
</protein>
<proteinExistence type="predicted"/>
<organism evidence="1 2">
    <name type="scientific">candidate division CSSED10-310 bacterium</name>
    <dbReference type="NCBI Taxonomy" id="2855610"/>
    <lineage>
        <taxon>Bacteria</taxon>
        <taxon>Bacteria division CSSED10-310</taxon>
    </lineage>
</organism>
<sequence>MAEPGCETCNFRARYDANPKSILGRIWRWHIKWCPGWKTYLKSLPEDKKADITAKYK</sequence>
<dbReference type="Proteomes" id="UP001594351">
    <property type="component" value="Unassembled WGS sequence"/>
</dbReference>
<evidence type="ECO:0000313" key="2">
    <source>
        <dbReference type="Proteomes" id="UP001594351"/>
    </source>
</evidence>
<accession>A0ABV6Z378</accession>
<keyword evidence="2" id="KW-1185">Reference proteome</keyword>
<name>A0ABV6Z378_UNCC1</name>